<dbReference type="RefSeq" id="WP_097188306.1">
    <property type="nucleotide sequence ID" value="NZ_OBQK01000006.1"/>
</dbReference>
<dbReference type="InterPro" id="IPR011990">
    <property type="entry name" value="TPR-like_helical_dom_sf"/>
</dbReference>
<evidence type="ECO:0000259" key="2">
    <source>
        <dbReference type="PROSITE" id="PS50125"/>
    </source>
</evidence>
<sequence>MSTAVDHLSTGRAAAADGRWGAAYAELAQVDRVAMDGHDLVALADAAWWTGRADEALELRESAFSALLSAEDVEGAARVAVLLAWDHISRGAAAVYQGWMAKAERLLEGRHDSSAYAYFVTVRGFNRMEMGDVAGALPDLQLAEQLGSRLADAEVQAVARIGRGRILVHAGQVDEGLALLDEASAAAVSGELQPFEAGLVYCVTISACQDVGDFRRAAEWTEAANRWCDRHDVTGFPGACRVHRAQVLRMRGRWSDAETQCQAACDELKDYNAWITAAGLYEIGEIRRRRGEFATAQESYRAVSEIGVDPQPGLALLRLAEGKVDAAVAALRRSLEEAEEPLRRMVLLPAQVEVSLAAGDLAAARGALAEFASTVTSYTIGGMPAPAFVAQQHLAEGRIRLAERDWAGAVRCLREARSRWQQVGAPYEVAQARMLLGMAYRHQRDEDGATSEIEASQSTFARLGARLDEERARELLGRLETRRTFVFTDIVGSTQLVETLGDEKWRRLLARHDQLLRERIVEAGGEVIKQTGDGFFASFEHPKAALQAAVAIQRALAEEVFAPDVRVGVHTGGAFHPEGDAADYAGQGVHMAARIGAAAGAGEILVSAETVQDLTDTGSLSDPRELPLRGFSEPVPVVSVGWR</sequence>
<proteinExistence type="inferred from homology"/>
<dbReference type="EMBL" id="OBQK01000006">
    <property type="protein sequence ID" value="SOC56015.1"/>
    <property type="molecule type" value="Genomic_DNA"/>
</dbReference>
<dbReference type="CDD" id="cd07302">
    <property type="entry name" value="CHD"/>
    <property type="match status" value="1"/>
</dbReference>
<dbReference type="GO" id="GO:0009190">
    <property type="term" value="P:cyclic nucleotide biosynthetic process"/>
    <property type="evidence" value="ECO:0007669"/>
    <property type="project" value="InterPro"/>
</dbReference>
<accession>A0A285VPP1</accession>
<dbReference type="InterPro" id="IPR050697">
    <property type="entry name" value="Adenylyl/Guanylyl_Cyclase_3/4"/>
</dbReference>
<dbReference type="Pfam" id="PF00211">
    <property type="entry name" value="Guanylate_cyc"/>
    <property type="match status" value="1"/>
</dbReference>
<comment type="similarity">
    <text evidence="1">Belongs to the adenylyl cyclase class-3 family.</text>
</comment>
<dbReference type="SMART" id="SM00044">
    <property type="entry name" value="CYCc"/>
    <property type="match status" value="1"/>
</dbReference>
<dbReference type="AlphaFoldDB" id="A0A285VPP1"/>
<dbReference type="PANTHER" id="PTHR43081:SF1">
    <property type="entry name" value="ADENYLATE CYCLASE, TERMINAL-DIFFERENTIATION SPECIFIC"/>
    <property type="match status" value="1"/>
</dbReference>
<dbReference type="SUPFAM" id="SSF48452">
    <property type="entry name" value="TPR-like"/>
    <property type="match status" value="2"/>
</dbReference>
<dbReference type="InterPro" id="IPR001054">
    <property type="entry name" value="A/G_cyclase"/>
</dbReference>
<name>A0A285VPP1_9MICO</name>
<keyword evidence="4" id="KW-1185">Reference proteome</keyword>
<feature type="domain" description="Guanylate cyclase" evidence="2">
    <location>
        <begin position="484"/>
        <end position="596"/>
    </location>
</feature>
<dbReference type="PANTHER" id="PTHR43081">
    <property type="entry name" value="ADENYLATE CYCLASE, TERMINAL-DIFFERENTIATION SPECIFIC-RELATED"/>
    <property type="match status" value="1"/>
</dbReference>
<dbReference type="SUPFAM" id="SSF55073">
    <property type="entry name" value="Nucleotide cyclase"/>
    <property type="match status" value="1"/>
</dbReference>
<gene>
    <name evidence="3" type="ORF">SAMN05421879_106161</name>
</gene>
<dbReference type="Gene3D" id="3.30.70.1230">
    <property type="entry name" value="Nucleotide cyclase"/>
    <property type="match status" value="1"/>
</dbReference>
<dbReference type="GO" id="GO:0035556">
    <property type="term" value="P:intracellular signal transduction"/>
    <property type="evidence" value="ECO:0007669"/>
    <property type="project" value="InterPro"/>
</dbReference>
<organism evidence="3 4">
    <name type="scientific">Ornithinimicrobium cerasi</name>
    <dbReference type="NCBI Taxonomy" id="2248773"/>
    <lineage>
        <taxon>Bacteria</taxon>
        <taxon>Bacillati</taxon>
        <taxon>Actinomycetota</taxon>
        <taxon>Actinomycetes</taxon>
        <taxon>Micrococcales</taxon>
        <taxon>Ornithinimicrobiaceae</taxon>
        <taxon>Ornithinimicrobium</taxon>
    </lineage>
</organism>
<protein>
    <submittedName>
        <fullName evidence="3">Adenylate cyclase, class 3</fullName>
    </submittedName>
</protein>
<dbReference type="GO" id="GO:0004016">
    <property type="term" value="F:adenylate cyclase activity"/>
    <property type="evidence" value="ECO:0007669"/>
    <property type="project" value="UniProtKB-ARBA"/>
</dbReference>
<dbReference type="Proteomes" id="UP000219688">
    <property type="component" value="Unassembled WGS sequence"/>
</dbReference>
<reference evidence="4" key="1">
    <citation type="submission" date="2017-08" db="EMBL/GenBank/DDBJ databases">
        <authorList>
            <person name="Varghese N."/>
            <person name="Submissions S."/>
        </authorList>
    </citation>
    <scope>NUCLEOTIDE SEQUENCE [LARGE SCALE GENOMIC DNA]</scope>
    <source>
        <strain evidence="4">USBA17B2</strain>
    </source>
</reference>
<dbReference type="Gene3D" id="1.25.40.10">
    <property type="entry name" value="Tetratricopeptide repeat domain"/>
    <property type="match status" value="1"/>
</dbReference>
<evidence type="ECO:0000313" key="3">
    <source>
        <dbReference type="EMBL" id="SOC56015.1"/>
    </source>
</evidence>
<evidence type="ECO:0000256" key="1">
    <source>
        <dbReference type="ARBA" id="ARBA00005381"/>
    </source>
</evidence>
<evidence type="ECO:0000313" key="4">
    <source>
        <dbReference type="Proteomes" id="UP000219688"/>
    </source>
</evidence>
<dbReference type="PROSITE" id="PS50125">
    <property type="entry name" value="GUANYLATE_CYCLASE_2"/>
    <property type="match status" value="1"/>
</dbReference>
<dbReference type="InterPro" id="IPR029787">
    <property type="entry name" value="Nucleotide_cyclase"/>
</dbReference>